<feature type="region of interest" description="Disordered" evidence="1">
    <location>
        <begin position="104"/>
        <end position="144"/>
    </location>
</feature>
<feature type="compositionally biased region" description="Acidic residues" evidence="1">
    <location>
        <begin position="198"/>
        <end position="207"/>
    </location>
</feature>
<keyword evidence="3" id="KW-1185">Reference proteome</keyword>
<dbReference type="EMBL" id="ML976793">
    <property type="protein sequence ID" value="KAF1964309.1"/>
    <property type="molecule type" value="Genomic_DNA"/>
</dbReference>
<name>A0A6A5UK02_9PLEO</name>
<evidence type="ECO:0000256" key="1">
    <source>
        <dbReference type="SAM" id="MobiDB-lite"/>
    </source>
</evidence>
<accession>A0A6A5UK02</accession>
<sequence length="273" mass="30491">MSLNKPPILTSPNEVKLIIFNEVRGYGVFFFRNPKLDQPILAWIQRPACNSPGEQVVASKRIPMRMRSKKTTHLITPTLDRLIMQVTPMVNVVLEDRNYTNPFHNRVQEDDMEGRPLPASIPRPNNDLRSPDHSSAPKRSFSVDRAAEESVLDNADAETLFNGADMGSVLREADIESSPYPTADEIMEAMGPDIVWSDDGDDDFEMDLEPHNQASSSAPSDDWLYARLSPLSYSRRETLQSPFDGSASPHPGLSGSDFYSSNTYGNAYDADRP</sequence>
<gene>
    <name evidence="2" type="ORF">BU23DRAFT_632072</name>
</gene>
<feature type="region of interest" description="Disordered" evidence="1">
    <location>
        <begin position="198"/>
        <end position="221"/>
    </location>
</feature>
<evidence type="ECO:0000313" key="3">
    <source>
        <dbReference type="Proteomes" id="UP000800036"/>
    </source>
</evidence>
<reference evidence="2" key="1">
    <citation type="journal article" date="2020" name="Stud. Mycol.">
        <title>101 Dothideomycetes genomes: a test case for predicting lifestyles and emergence of pathogens.</title>
        <authorList>
            <person name="Haridas S."/>
            <person name="Albert R."/>
            <person name="Binder M."/>
            <person name="Bloem J."/>
            <person name="Labutti K."/>
            <person name="Salamov A."/>
            <person name="Andreopoulos B."/>
            <person name="Baker S."/>
            <person name="Barry K."/>
            <person name="Bills G."/>
            <person name="Bluhm B."/>
            <person name="Cannon C."/>
            <person name="Castanera R."/>
            <person name="Culley D."/>
            <person name="Daum C."/>
            <person name="Ezra D."/>
            <person name="Gonzalez J."/>
            <person name="Henrissat B."/>
            <person name="Kuo A."/>
            <person name="Liang C."/>
            <person name="Lipzen A."/>
            <person name="Lutzoni F."/>
            <person name="Magnuson J."/>
            <person name="Mondo S."/>
            <person name="Nolan M."/>
            <person name="Ohm R."/>
            <person name="Pangilinan J."/>
            <person name="Park H.-J."/>
            <person name="Ramirez L."/>
            <person name="Alfaro M."/>
            <person name="Sun H."/>
            <person name="Tritt A."/>
            <person name="Yoshinaga Y."/>
            <person name="Zwiers L.-H."/>
            <person name="Turgeon B."/>
            <person name="Goodwin S."/>
            <person name="Spatafora J."/>
            <person name="Crous P."/>
            <person name="Grigoriev I."/>
        </authorList>
    </citation>
    <scope>NUCLEOTIDE SEQUENCE</scope>
    <source>
        <strain evidence="2">CBS 107.79</strain>
    </source>
</reference>
<dbReference type="Proteomes" id="UP000800036">
    <property type="component" value="Unassembled WGS sequence"/>
</dbReference>
<protein>
    <submittedName>
        <fullName evidence="2">Uncharacterized protein</fullName>
    </submittedName>
</protein>
<dbReference type="AlphaFoldDB" id="A0A6A5UK02"/>
<proteinExistence type="predicted"/>
<feature type="region of interest" description="Disordered" evidence="1">
    <location>
        <begin position="239"/>
        <end position="273"/>
    </location>
</feature>
<organism evidence="2 3">
    <name type="scientific">Bimuria novae-zelandiae CBS 107.79</name>
    <dbReference type="NCBI Taxonomy" id="1447943"/>
    <lineage>
        <taxon>Eukaryota</taxon>
        <taxon>Fungi</taxon>
        <taxon>Dikarya</taxon>
        <taxon>Ascomycota</taxon>
        <taxon>Pezizomycotina</taxon>
        <taxon>Dothideomycetes</taxon>
        <taxon>Pleosporomycetidae</taxon>
        <taxon>Pleosporales</taxon>
        <taxon>Massarineae</taxon>
        <taxon>Didymosphaeriaceae</taxon>
        <taxon>Bimuria</taxon>
    </lineage>
</organism>
<evidence type="ECO:0000313" key="2">
    <source>
        <dbReference type="EMBL" id="KAF1964309.1"/>
    </source>
</evidence>